<proteinExistence type="predicted"/>
<keyword evidence="1" id="KW-0597">Phosphoprotein</keyword>
<dbReference type="RefSeq" id="WP_204911849.1">
    <property type="nucleotide sequence ID" value="NZ_BAAAYR010000001.1"/>
</dbReference>
<organism evidence="3 4">
    <name type="scientific">Microlunatus spumicola</name>
    <dbReference type="NCBI Taxonomy" id="81499"/>
    <lineage>
        <taxon>Bacteria</taxon>
        <taxon>Bacillati</taxon>
        <taxon>Actinomycetota</taxon>
        <taxon>Actinomycetes</taxon>
        <taxon>Propionibacteriales</taxon>
        <taxon>Propionibacteriaceae</taxon>
        <taxon>Microlunatus</taxon>
    </lineage>
</organism>
<sequence>MQPPPTAGGPAAATYGGAGGTLLRTGGWAVLLDVDPGHPLVTRCWERLPTTADVDALLETVLAEGPEALPAFALVREAGVRRLVARGAVRLLVDGTEVQPDRPAAAWLDLPLGGASTLGAALADGSAEPHLPLRDGVAAAGAFHLVLVDTRPAESEVHRADDTQSFVGTTTLAGSGTSARPTGTVTRARDAATTTVRVRRQAPTPVAGAPGAVDAPRVLAAVCPAGHLTPAWSGLCRVCRRPVPPQEAFETARPALGRLVLPQGVTLLLDRGAVLGRAPHVPADWVGAQPHLVALPDPDQDVSAQHVAVVLDLWNVLVCDLGSTNGTAVVDHAGRVTPLRAYEPTPLGPGGAIVLADVVTLPFEVQP</sequence>
<dbReference type="Pfam" id="PF00498">
    <property type="entry name" value="FHA"/>
    <property type="match status" value="1"/>
</dbReference>
<evidence type="ECO:0000313" key="4">
    <source>
        <dbReference type="Proteomes" id="UP001500767"/>
    </source>
</evidence>
<evidence type="ECO:0000256" key="1">
    <source>
        <dbReference type="ARBA" id="ARBA00022553"/>
    </source>
</evidence>
<name>A0ABP6WZ12_9ACTN</name>
<dbReference type="CDD" id="cd00060">
    <property type="entry name" value="FHA"/>
    <property type="match status" value="1"/>
</dbReference>
<feature type="domain" description="FHA" evidence="2">
    <location>
        <begin position="294"/>
        <end position="354"/>
    </location>
</feature>
<keyword evidence="4" id="KW-1185">Reference proteome</keyword>
<dbReference type="InterPro" id="IPR000253">
    <property type="entry name" value="FHA_dom"/>
</dbReference>
<evidence type="ECO:0000259" key="2">
    <source>
        <dbReference type="Pfam" id="PF00498"/>
    </source>
</evidence>
<accession>A0ABP6WZ12</accession>
<dbReference type="Proteomes" id="UP001500767">
    <property type="component" value="Unassembled WGS sequence"/>
</dbReference>
<protein>
    <recommendedName>
        <fullName evidence="2">FHA domain-containing protein</fullName>
    </recommendedName>
</protein>
<dbReference type="Gene3D" id="2.60.200.20">
    <property type="match status" value="1"/>
</dbReference>
<comment type="caution">
    <text evidence="3">The sequence shown here is derived from an EMBL/GenBank/DDBJ whole genome shotgun (WGS) entry which is preliminary data.</text>
</comment>
<reference evidence="4" key="1">
    <citation type="journal article" date="2019" name="Int. J. Syst. Evol. Microbiol.">
        <title>The Global Catalogue of Microorganisms (GCM) 10K type strain sequencing project: providing services to taxonomists for standard genome sequencing and annotation.</title>
        <authorList>
            <consortium name="The Broad Institute Genomics Platform"/>
            <consortium name="The Broad Institute Genome Sequencing Center for Infectious Disease"/>
            <person name="Wu L."/>
            <person name="Ma J."/>
        </authorList>
    </citation>
    <scope>NUCLEOTIDE SEQUENCE [LARGE SCALE GENOMIC DNA]</scope>
    <source>
        <strain evidence="4">JCM 16540</strain>
    </source>
</reference>
<evidence type="ECO:0000313" key="3">
    <source>
        <dbReference type="EMBL" id="GAA3557794.1"/>
    </source>
</evidence>
<dbReference type="InterPro" id="IPR008984">
    <property type="entry name" value="SMAD_FHA_dom_sf"/>
</dbReference>
<gene>
    <name evidence="3" type="ORF">GCM10022197_11350</name>
</gene>
<dbReference type="SUPFAM" id="SSF49879">
    <property type="entry name" value="SMAD/FHA domain"/>
    <property type="match status" value="1"/>
</dbReference>
<dbReference type="EMBL" id="BAAAYR010000001">
    <property type="protein sequence ID" value="GAA3557794.1"/>
    <property type="molecule type" value="Genomic_DNA"/>
</dbReference>